<reference evidence="2 3" key="1">
    <citation type="submission" date="2016-01" db="EMBL/GenBank/DDBJ databases">
        <title>Highly variable Streptococcus oralis are common among viridans streptococci isolated from primates.</title>
        <authorList>
            <person name="Denapaite D."/>
            <person name="Rieger M."/>
            <person name="Koendgen S."/>
            <person name="Brueckner R."/>
            <person name="Ochigava I."/>
            <person name="Kappeler P."/>
            <person name="Maetz-Rensing K."/>
            <person name="Leendertz F."/>
            <person name="Hakenbeck R."/>
        </authorList>
    </citation>
    <scope>NUCLEOTIDE SEQUENCE [LARGE SCALE GENOMIC DNA]</scope>
    <source>
        <strain evidence="2 3">DD14</strain>
    </source>
</reference>
<feature type="domain" description="VOC" evidence="1">
    <location>
        <begin position="4"/>
        <end position="128"/>
    </location>
</feature>
<name>A0A139NZS9_STROR</name>
<dbReference type="PROSITE" id="PS51819">
    <property type="entry name" value="VOC"/>
    <property type="match status" value="1"/>
</dbReference>
<dbReference type="SUPFAM" id="SSF54593">
    <property type="entry name" value="Glyoxalase/Bleomycin resistance protein/Dihydroxybiphenyl dioxygenase"/>
    <property type="match status" value="1"/>
</dbReference>
<accession>A0A139NZS9</accession>
<dbReference type="InterPro" id="IPR051332">
    <property type="entry name" value="Fosfomycin_Res_Enzymes"/>
</dbReference>
<evidence type="ECO:0000259" key="1">
    <source>
        <dbReference type="PROSITE" id="PS51819"/>
    </source>
</evidence>
<dbReference type="PANTHER" id="PTHR36113">
    <property type="entry name" value="LYASE, PUTATIVE-RELATED-RELATED"/>
    <property type="match status" value="1"/>
</dbReference>
<dbReference type="InterPro" id="IPR037523">
    <property type="entry name" value="VOC_core"/>
</dbReference>
<dbReference type="EC" id="4.4.1.5" evidence="2"/>
<dbReference type="PANTHER" id="PTHR36113:SF1">
    <property type="entry name" value="GLYOXALASE_BLEOMYCIN RESISTANCE PROTEIN_DIOXYGENASE"/>
    <property type="match status" value="1"/>
</dbReference>
<keyword evidence="2" id="KW-0456">Lyase</keyword>
<dbReference type="RefSeq" id="WP_081102719.1">
    <property type="nucleotide sequence ID" value="NZ_KQ969338.1"/>
</dbReference>
<dbReference type="GO" id="GO:0004462">
    <property type="term" value="F:lactoylglutathione lyase activity"/>
    <property type="evidence" value="ECO:0007669"/>
    <property type="project" value="UniProtKB-EC"/>
</dbReference>
<gene>
    <name evidence="2" type="ORF">SORDD14_01250</name>
</gene>
<dbReference type="EMBL" id="LQRI01000160">
    <property type="protein sequence ID" value="KXT81495.1"/>
    <property type="molecule type" value="Genomic_DNA"/>
</dbReference>
<proteinExistence type="predicted"/>
<dbReference type="Proteomes" id="UP000070497">
    <property type="component" value="Unassembled WGS sequence"/>
</dbReference>
<comment type="caution">
    <text evidence="2">The sequence shown here is derived from an EMBL/GenBank/DDBJ whole genome shotgun (WGS) entry which is preliminary data.</text>
</comment>
<dbReference type="InterPro" id="IPR029068">
    <property type="entry name" value="Glyas_Bleomycin-R_OHBP_Dase"/>
</dbReference>
<protein>
    <submittedName>
        <fullName evidence="2">Putative glyoxylase family protein (Lactoylglutathione lyase)</fullName>
        <ecNumber evidence="2">4.4.1.5</ecNumber>
    </submittedName>
</protein>
<organism evidence="2 3">
    <name type="scientific">Streptococcus oralis</name>
    <dbReference type="NCBI Taxonomy" id="1303"/>
    <lineage>
        <taxon>Bacteria</taxon>
        <taxon>Bacillati</taxon>
        <taxon>Bacillota</taxon>
        <taxon>Bacilli</taxon>
        <taxon>Lactobacillales</taxon>
        <taxon>Streptococcaceae</taxon>
        <taxon>Streptococcus</taxon>
    </lineage>
</organism>
<dbReference type="Pfam" id="PF00903">
    <property type="entry name" value="Glyoxalase"/>
    <property type="match status" value="1"/>
</dbReference>
<dbReference type="AlphaFoldDB" id="A0A139NZS9"/>
<dbReference type="InterPro" id="IPR004360">
    <property type="entry name" value="Glyas_Fos-R_dOase_dom"/>
</dbReference>
<dbReference type="PATRIC" id="fig|1303.77.peg.1393"/>
<evidence type="ECO:0000313" key="2">
    <source>
        <dbReference type="EMBL" id="KXT81495.1"/>
    </source>
</evidence>
<dbReference type="Gene3D" id="3.10.180.10">
    <property type="entry name" value="2,3-Dihydroxybiphenyl 1,2-Dioxygenase, domain 1"/>
    <property type="match status" value="1"/>
</dbReference>
<sequence length="132" mass="14896">MSIAIEHVGVWVKDLENMKNFYQTYFKATASEKYHNPRTGFSSYFLSFEDGARLELCYRPDIVSGDKDTFGFTHLAIAVGNEADIDGFAQRFEANGYPIQSGPRTTGDGYYEAVVFDPEGNQLELTTQLKKQ</sequence>
<evidence type="ECO:0000313" key="3">
    <source>
        <dbReference type="Proteomes" id="UP000070497"/>
    </source>
</evidence>